<evidence type="ECO:0000256" key="2">
    <source>
        <dbReference type="SAM" id="MobiDB-lite"/>
    </source>
</evidence>
<feature type="compositionally biased region" description="Basic residues" evidence="2">
    <location>
        <begin position="126"/>
        <end position="173"/>
    </location>
</feature>
<comment type="caution">
    <text evidence="5">The sequence shown here is derived from an EMBL/GenBank/DDBJ whole genome shotgun (WGS) entry which is preliminary data.</text>
</comment>
<dbReference type="PANTHER" id="PTHR31836:SF28">
    <property type="entry name" value="SRCR DOMAIN-CONTAINING PROTEIN-RELATED"/>
    <property type="match status" value="1"/>
</dbReference>
<reference evidence="5 6" key="1">
    <citation type="submission" date="2024-04" db="EMBL/GenBank/DDBJ databases">
        <title>genome sequences of Mucor flavus KT1a and Helicostylum pulchrum KT1b strains isolation_sourced from the surface of a dry-aged beef.</title>
        <authorList>
            <person name="Toyotome T."/>
            <person name="Hosono M."/>
            <person name="Torimaru M."/>
            <person name="Fukuda K."/>
            <person name="Mikami N."/>
        </authorList>
    </citation>
    <scope>NUCLEOTIDE SEQUENCE [LARGE SCALE GENOMIC DNA]</scope>
    <source>
        <strain evidence="5 6">KT1b</strain>
    </source>
</reference>
<evidence type="ECO:0000256" key="1">
    <source>
        <dbReference type="ARBA" id="ARBA00022729"/>
    </source>
</evidence>
<keyword evidence="1 3" id="KW-0732">Signal</keyword>
<evidence type="ECO:0000256" key="3">
    <source>
        <dbReference type="SAM" id="SignalP"/>
    </source>
</evidence>
<proteinExistence type="predicted"/>
<keyword evidence="6" id="KW-1185">Reference proteome</keyword>
<accession>A0ABP9XLH8</accession>
<dbReference type="SUPFAM" id="SSF50685">
    <property type="entry name" value="Barwin-like endoglucanases"/>
    <property type="match status" value="1"/>
</dbReference>
<protein>
    <recommendedName>
        <fullName evidence="4">RlpA-like protein double-psi beta-barrel domain-containing protein</fullName>
    </recommendedName>
</protein>
<evidence type="ECO:0000313" key="6">
    <source>
        <dbReference type="Proteomes" id="UP001476247"/>
    </source>
</evidence>
<dbReference type="EMBL" id="BAABUJ010000005">
    <property type="protein sequence ID" value="GAA5795626.1"/>
    <property type="molecule type" value="Genomic_DNA"/>
</dbReference>
<dbReference type="InterPro" id="IPR009009">
    <property type="entry name" value="RlpA-like_DPBB"/>
</dbReference>
<feature type="signal peptide" evidence="3">
    <location>
        <begin position="1"/>
        <end position="21"/>
    </location>
</feature>
<evidence type="ECO:0000313" key="5">
    <source>
        <dbReference type="EMBL" id="GAA5795626.1"/>
    </source>
</evidence>
<gene>
    <name evidence="5" type="ORF">HPULCUR_000988</name>
</gene>
<sequence>MQLSKSCIFVALLAVVGNVAAKSCKLSYEDAEIKASSTHLRIRGDSYVFDKSCKPGQGDATTTIYLETKKNISFKNGKSVHSGDSCTITAKWYNVPKSYNSGKNTQIYIPFKSMKEVRCNKDGSKHSTKKSKTTTKKKTTTKRKSSTKKKTTKKKTSTKKKTTKRKTTTKKKTTAASSSGGYQGKATFFTPNQGACGDWNDNNDLIAAISGSLYGSFSKKSSYCDRKVRVTNKDNGKSVTVTVKDGCPSCDKSHIDLSPAAFGQIGAFDKGILKVQWNFL</sequence>
<feature type="chain" id="PRO_5046025929" description="RlpA-like protein double-psi beta-barrel domain-containing protein" evidence="3">
    <location>
        <begin position="22"/>
        <end position="280"/>
    </location>
</feature>
<dbReference type="Proteomes" id="UP001476247">
    <property type="component" value="Unassembled WGS sequence"/>
</dbReference>
<evidence type="ECO:0000259" key="4">
    <source>
        <dbReference type="Pfam" id="PF03330"/>
    </source>
</evidence>
<dbReference type="PANTHER" id="PTHR31836">
    <property type="match status" value="1"/>
</dbReference>
<dbReference type="InterPro" id="IPR036908">
    <property type="entry name" value="RlpA-like_sf"/>
</dbReference>
<dbReference type="Pfam" id="PF03330">
    <property type="entry name" value="DPBB_1"/>
    <property type="match status" value="1"/>
</dbReference>
<dbReference type="Gene3D" id="2.40.40.10">
    <property type="entry name" value="RlpA-like domain"/>
    <property type="match status" value="1"/>
</dbReference>
<feature type="region of interest" description="Disordered" evidence="2">
    <location>
        <begin position="119"/>
        <end position="180"/>
    </location>
</feature>
<name>A0ABP9XLH8_9FUNG</name>
<dbReference type="CDD" id="cd22191">
    <property type="entry name" value="DPBB_RlpA_EXP_N-like"/>
    <property type="match status" value="1"/>
</dbReference>
<feature type="domain" description="RlpA-like protein double-psi beta-barrel" evidence="4">
    <location>
        <begin position="184"/>
        <end position="277"/>
    </location>
</feature>
<dbReference type="InterPro" id="IPR051477">
    <property type="entry name" value="Expansin_CellWall"/>
</dbReference>
<organism evidence="5 6">
    <name type="scientific">Helicostylum pulchrum</name>
    <dbReference type="NCBI Taxonomy" id="562976"/>
    <lineage>
        <taxon>Eukaryota</taxon>
        <taxon>Fungi</taxon>
        <taxon>Fungi incertae sedis</taxon>
        <taxon>Mucoromycota</taxon>
        <taxon>Mucoromycotina</taxon>
        <taxon>Mucoromycetes</taxon>
        <taxon>Mucorales</taxon>
        <taxon>Mucorineae</taxon>
        <taxon>Mucoraceae</taxon>
        <taxon>Helicostylum</taxon>
    </lineage>
</organism>